<accession>A0AAI9Y426</accession>
<name>A0AAI9Y426_9PEZI</name>
<dbReference type="Proteomes" id="UP001239213">
    <property type="component" value="Unassembled WGS sequence"/>
</dbReference>
<proteinExistence type="predicted"/>
<dbReference type="AlphaFoldDB" id="A0AAI9Y426"/>
<gene>
    <name evidence="2" type="ORF">CCUS01_00953</name>
</gene>
<reference evidence="2" key="1">
    <citation type="submission" date="2016-11" db="EMBL/GenBank/DDBJ databases">
        <title>The genome sequence of Colletotrichum cuscutae.</title>
        <authorList>
            <person name="Baroncelli R."/>
        </authorList>
    </citation>
    <scope>NUCLEOTIDE SEQUENCE</scope>
    <source>
        <strain evidence="2">IMI 304802</strain>
    </source>
</reference>
<keyword evidence="3" id="KW-1185">Reference proteome</keyword>
<evidence type="ECO:0000313" key="3">
    <source>
        <dbReference type="Proteomes" id="UP001239213"/>
    </source>
</evidence>
<feature type="region of interest" description="Disordered" evidence="1">
    <location>
        <begin position="200"/>
        <end position="241"/>
    </location>
</feature>
<evidence type="ECO:0000313" key="2">
    <source>
        <dbReference type="EMBL" id="KAK1470835.1"/>
    </source>
</evidence>
<evidence type="ECO:0000256" key="1">
    <source>
        <dbReference type="SAM" id="MobiDB-lite"/>
    </source>
</evidence>
<comment type="caution">
    <text evidence="2">The sequence shown here is derived from an EMBL/GenBank/DDBJ whole genome shotgun (WGS) entry which is preliminary data.</text>
</comment>
<protein>
    <submittedName>
        <fullName evidence="2">Uncharacterized protein</fullName>
    </submittedName>
</protein>
<dbReference type="EMBL" id="MPDP01000223">
    <property type="protein sequence ID" value="KAK1470835.1"/>
    <property type="molecule type" value="Genomic_DNA"/>
</dbReference>
<feature type="compositionally biased region" description="Polar residues" evidence="1">
    <location>
        <begin position="201"/>
        <end position="227"/>
    </location>
</feature>
<feature type="non-terminal residue" evidence="2">
    <location>
        <position position="1"/>
    </location>
</feature>
<sequence length="385" mass="42766">GPYLAPARPPYTEVELDFQSDINYKDNAKNLTDPDIMGFGISLYLSRVLASHVIMTMAYVTRRANPEDFTQMDSMIHKRLGAYESKISRLRGVRYEHLLLTISNQLSVTSFALLVALYSQCRIGSPIRPRLSMIALAGEEEIESLLEPKFGQILPLILLIVFIINVFDAKEEIEYTRVASTIEIPENPENSMESDVALNAATPSTTEEAIPMSETSNTTTSADSQRQPHTHITLPLPTRNAGRSNTAIRQVDGIDQEEINMTARFNLTGRQDSGLSTPNRSRTSLMESGATSISFDLQDEYEEDLKAALKMRNLRLQLAKKNSRKGTVVCVGGSVERGGDARRLFGAVGALWCVGGIVHFRFCCYHVVWFHFAGALGDTQNQGQR</sequence>
<organism evidence="2 3">
    <name type="scientific">Colletotrichum cuscutae</name>
    <dbReference type="NCBI Taxonomy" id="1209917"/>
    <lineage>
        <taxon>Eukaryota</taxon>
        <taxon>Fungi</taxon>
        <taxon>Dikarya</taxon>
        <taxon>Ascomycota</taxon>
        <taxon>Pezizomycotina</taxon>
        <taxon>Sordariomycetes</taxon>
        <taxon>Hypocreomycetidae</taxon>
        <taxon>Glomerellales</taxon>
        <taxon>Glomerellaceae</taxon>
        <taxon>Colletotrichum</taxon>
        <taxon>Colletotrichum acutatum species complex</taxon>
    </lineage>
</organism>